<gene>
    <name evidence="1" type="ORF">CLOBOL_06827</name>
</gene>
<dbReference type="PaxDb" id="411902-CLOBOL_06827"/>
<evidence type="ECO:0000313" key="2">
    <source>
        <dbReference type="Proteomes" id="UP000005396"/>
    </source>
</evidence>
<dbReference type="EMBL" id="ABCC02000059">
    <property type="protein sequence ID" value="EDP12907.1"/>
    <property type="molecule type" value="Genomic_DNA"/>
</dbReference>
<accession>A8S462</accession>
<reference evidence="1 2" key="1">
    <citation type="submission" date="2007-08" db="EMBL/GenBank/DDBJ databases">
        <authorList>
            <person name="Fulton L."/>
            <person name="Clifton S."/>
            <person name="Fulton B."/>
            <person name="Xu J."/>
            <person name="Minx P."/>
            <person name="Pepin K.H."/>
            <person name="Johnson M."/>
            <person name="Thiruvilangam P."/>
            <person name="Bhonagiri V."/>
            <person name="Nash W.E."/>
            <person name="Mardis E.R."/>
            <person name="Wilson R.K."/>
        </authorList>
    </citation>
    <scope>NUCLEOTIDE SEQUENCE [LARGE SCALE GENOMIC DNA]</scope>
    <source>
        <strain evidence="2">ATCC BAA-613 / DSM 15670 / CCUG 46953 / JCM 12243 / WAL 16351</strain>
    </source>
</reference>
<organism evidence="1 2">
    <name type="scientific">Enterocloster bolteae (strain ATCC BAA-613 / DSM 15670 / CCUG 46953 / JCM 12243 / WAL 16351)</name>
    <name type="common">Clostridium bolteae</name>
    <dbReference type="NCBI Taxonomy" id="411902"/>
    <lineage>
        <taxon>Bacteria</taxon>
        <taxon>Bacillati</taxon>
        <taxon>Bacillota</taxon>
        <taxon>Clostridia</taxon>
        <taxon>Lachnospirales</taxon>
        <taxon>Lachnospiraceae</taxon>
        <taxon>Enterocloster</taxon>
    </lineage>
</organism>
<protein>
    <submittedName>
        <fullName evidence="1">Uncharacterized protein</fullName>
    </submittedName>
</protein>
<evidence type="ECO:0000313" key="1">
    <source>
        <dbReference type="EMBL" id="EDP12907.1"/>
    </source>
</evidence>
<dbReference type="AlphaFoldDB" id="A8S462"/>
<comment type="caution">
    <text evidence="1">The sequence shown here is derived from an EMBL/GenBank/DDBJ whole genome shotgun (WGS) entry which is preliminary data.</text>
</comment>
<proteinExistence type="predicted"/>
<name>A8S462_ENTBW</name>
<dbReference type="Proteomes" id="UP000005396">
    <property type="component" value="Unassembled WGS sequence"/>
</dbReference>
<sequence>MDGKTVALRRVRHVEAGRFFCGEVSEIYIKRAMCRLINT</sequence>
<reference evidence="1 2" key="2">
    <citation type="submission" date="2007-09" db="EMBL/GenBank/DDBJ databases">
        <title>Draft genome sequence of Clostridium bolteae (ATCC BAA-613).</title>
        <authorList>
            <person name="Sudarsanam P."/>
            <person name="Ley R."/>
            <person name="Guruge J."/>
            <person name="Turnbaugh P.J."/>
            <person name="Mahowald M."/>
            <person name="Liep D."/>
            <person name="Gordon J."/>
        </authorList>
    </citation>
    <scope>NUCLEOTIDE SEQUENCE [LARGE SCALE GENOMIC DNA]</scope>
    <source>
        <strain evidence="2">ATCC BAA-613 / DSM 15670 / CCUG 46953 / JCM 12243 / WAL 16351</strain>
    </source>
</reference>
<dbReference type="HOGENOM" id="CLU_3307306_0_0_9"/>